<keyword evidence="6" id="KW-1185">Reference proteome</keyword>
<evidence type="ECO:0000256" key="3">
    <source>
        <dbReference type="HAMAP-Rule" id="MF_00068"/>
    </source>
</evidence>
<dbReference type="InterPro" id="IPR005486">
    <property type="entry name" value="Glucokinase_regulatory_CS"/>
</dbReference>
<dbReference type="GO" id="GO:0016829">
    <property type="term" value="F:lyase activity"/>
    <property type="evidence" value="ECO:0007669"/>
    <property type="project" value="UniProtKB-KW"/>
</dbReference>
<comment type="function">
    <text evidence="3">Specifically catalyzes the cleavage of the D-lactyl ether substituent of MurNAc 6-phosphate, producing GlcNAc 6-phosphate and D-lactate.</text>
</comment>
<dbReference type="InterPro" id="IPR040190">
    <property type="entry name" value="MURQ/GCKR"/>
</dbReference>
<dbReference type="EMBL" id="JAUBDH010000001">
    <property type="protein sequence ID" value="MDW0108822.1"/>
    <property type="molecule type" value="Genomic_DNA"/>
</dbReference>
<dbReference type="PROSITE" id="PS01272">
    <property type="entry name" value="GCKR"/>
    <property type="match status" value="1"/>
</dbReference>
<evidence type="ECO:0000259" key="4">
    <source>
        <dbReference type="PROSITE" id="PS51464"/>
    </source>
</evidence>
<dbReference type="HAMAP" id="MF_00068">
    <property type="entry name" value="MurQ"/>
    <property type="match status" value="1"/>
</dbReference>
<dbReference type="InterPro" id="IPR046348">
    <property type="entry name" value="SIS_dom_sf"/>
</dbReference>
<dbReference type="RefSeq" id="WP_317934093.1">
    <property type="nucleotide sequence ID" value="NZ_JAUBDH010000001.1"/>
</dbReference>
<dbReference type="NCBIfam" id="TIGR00274">
    <property type="entry name" value="N-acetylmuramic acid 6-phosphate etherase"/>
    <property type="match status" value="1"/>
</dbReference>
<dbReference type="Pfam" id="PF22645">
    <property type="entry name" value="GKRP_SIS_N"/>
    <property type="match status" value="1"/>
</dbReference>
<evidence type="ECO:0000313" key="5">
    <source>
        <dbReference type="EMBL" id="MDW0108822.1"/>
    </source>
</evidence>
<dbReference type="SUPFAM" id="SSF53697">
    <property type="entry name" value="SIS domain"/>
    <property type="match status" value="1"/>
</dbReference>
<dbReference type="InterPro" id="IPR001347">
    <property type="entry name" value="SIS_dom"/>
</dbReference>
<protein>
    <recommendedName>
        <fullName evidence="3">N-acetylmuramic acid 6-phosphate etherase</fullName>
        <shortName evidence="3">MurNAc-6-P etherase</shortName>
        <ecNumber evidence="3">4.2.1.126</ecNumber>
    </recommendedName>
    <alternativeName>
        <fullName evidence="3">N-acetylmuramic acid 6-phosphate hydrolase</fullName>
    </alternativeName>
    <alternativeName>
        <fullName evidence="3">N-acetylmuramic acid 6-phosphate lyase</fullName>
    </alternativeName>
</protein>
<dbReference type="InterPro" id="IPR005488">
    <property type="entry name" value="Etherase_MurQ"/>
</dbReference>
<dbReference type="Proteomes" id="UP001280629">
    <property type="component" value="Unassembled WGS sequence"/>
</dbReference>
<comment type="catalytic activity">
    <reaction evidence="3">
        <text>N-acetyl-D-muramate 6-phosphate + H2O = N-acetyl-D-glucosamine 6-phosphate + (R)-lactate</text>
        <dbReference type="Rhea" id="RHEA:26410"/>
        <dbReference type="ChEBI" id="CHEBI:15377"/>
        <dbReference type="ChEBI" id="CHEBI:16004"/>
        <dbReference type="ChEBI" id="CHEBI:57513"/>
        <dbReference type="ChEBI" id="CHEBI:58722"/>
        <dbReference type="EC" id="4.2.1.126"/>
    </reaction>
</comment>
<dbReference type="PANTHER" id="PTHR10088:SF4">
    <property type="entry name" value="GLUCOKINASE REGULATORY PROTEIN"/>
    <property type="match status" value="1"/>
</dbReference>
<feature type="active site" evidence="3">
    <location>
        <position position="113"/>
    </location>
</feature>
<evidence type="ECO:0000256" key="2">
    <source>
        <dbReference type="ARBA" id="ARBA00023277"/>
    </source>
</evidence>
<reference evidence="5 6" key="1">
    <citation type="submission" date="2023-06" db="EMBL/GenBank/DDBJ databases">
        <title>Sporosarcina sp. nov., isolated from Korean traditional fermented seafood 'Jeotgal'.</title>
        <authorList>
            <person name="Yang A.-I."/>
            <person name="Shin N.-R."/>
        </authorList>
    </citation>
    <scope>NUCLEOTIDE SEQUENCE [LARGE SCALE GENOMIC DNA]</scope>
    <source>
        <strain evidence="5 6">KCTC3840</strain>
    </source>
</reference>
<feature type="active site" description="Proton donor" evidence="3">
    <location>
        <position position="82"/>
    </location>
</feature>
<organism evidence="5 6">
    <name type="scientific">Sporosarcina aquimarina</name>
    <dbReference type="NCBI Taxonomy" id="114975"/>
    <lineage>
        <taxon>Bacteria</taxon>
        <taxon>Bacillati</taxon>
        <taxon>Bacillota</taxon>
        <taxon>Bacilli</taxon>
        <taxon>Bacillales</taxon>
        <taxon>Caryophanaceae</taxon>
        <taxon>Sporosarcina</taxon>
    </lineage>
</organism>
<accession>A0ABU4FVS2</accession>
<sequence length="297" mass="31642">MLEKLGTERRNEETMMLDTMSITAVLEAMNKEDASVTEMIHTQIPKIEETVNAVIDSFNKGGRLIYIGAGTSGRLGILDAVECVPTFGVSPDMVVGLIAGGLKAFTKAVEGAEDDPELGVQDLKDIQLGENDTVIGIAASGRTPYVIGGLDYARTIAAHTISISCNEGAKMSSHAEIAIELPTGPEVLTGSTRLKAGSAQKMVLNMISTAAMIGVGKAYENLMIDVQATNEKLQERSKRIIMEATGVDLHTAAEVYESSGKHVKTATVMILLDCTKEQAQERIEATGGFVRKAIQKA</sequence>
<evidence type="ECO:0000313" key="6">
    <source>
        <dbReference type="Proteomes" id="UP001280629"/>
    </source>
</evidence>
<dbReference type="PROSITE" id="PS51464">
    <property type="entry name" value="SIS"/>
    <property type="match status" value="1"/>
</dbReference>
<dbReference type="NCBIfam" id="NF009222">
    <property type="entry name" value="PRK12570.1"/>
    <property type="match status" value="1"/>
</dbReference>
<keyword evidence="1 3" id="KW-0456">Lyase</keyword>
<comment type="caution">
    <text evidence="5">The sequence shown here is derived from an EMBL/GenBank/DDBJ whole genome shotgun (WGS) entry which is preliminary data.</text>
</comment>
<proteinExistence type="inferred from homology"/>
<evidence type="ECO:0000256" key="1">
    <source>
        <dbReference type="ARBA" id="ARBA00023239"/>
    </source>
</evidence>
<dbReference type="PANTHER" id="PTHR10088">
    <property type="entry name" value="GLUCOKINASE REGULATORY PROTEIN"/>
    <property type="match status" value="1"/>
</dbReference>
<dbReference type="CDD" id="cd05007">
    <property type="entry name" value="SIS_Etherase"/>
    <property type="match status" value="1"/>
</dbReference>
<name>A0ABU4FVS2_9BACL</name>
<dbReference type="EC" id="4.2.1.126" evidence="3"/>
<comment type="similarity">
    <text evidence="3">Belongs to the GCKR-like family. MurNAc-6-P etherase subfamily.</text>
</comment>
<dbReference type="Gene3D" id="3.40.50.10490">
    <property type="entry name" value="Glucose-6-phosphate isomerase like protein, domain 1"/>
    <property type="match status" value="1"/>
</dbReference>
<comment type="subunit">
    <text evidence="3">Homodimer.</text>
</comment>
<gene>
    <name evidence="3 5" type="primary">murQ</name>
    <name evidence="5" type="ORF">QT716_02035</name>
</gene>
<comment type="pathway">
    <text evidence="3">Amino-sugar metabolism; N-acetylmuramate degradation.</text>
</comment>
<feature type="domain" description="SIS" evidence="4">
    <location>
        <begin position="54"/>
        <end position="217"/>
    </location>
</feature>
<dbReference type="NCBIfam" id="NF003915">
    <property type="entry name" value="PRK05441.1"/>
    <property type="match status" value="1"/>
</dbReference>
<dbReference type="Gene3D" id="1.10.8.1080">
    <property type="match status" value="1"/>
</dbReference>
<keyword evidence="2 3" id="KW-0119">Carbohydrate metabolism</keyword>
<comment type="miscellaneous">
    <text evidence="3">A lyase-type mechanism (elimination/hydration) is suggested for the cleavage of the lactyl ether bond of MurNAc 6-phosphate, with the formation of an alpha,beta-unsaturated aldehyde intermediate with (E)-stereochemistry, followed by the syn addition of water to give product.</text>
</comment>